<dbReference type="InterPro" id="IPR012340">
    <property type="entry name" value="NA-bd_OB-fold"/>
</dbReference>
<evidence type="ECO:0000313" key="4">
    <source>
        <dbReference type="Proteomes" id="UP001283361"/>
    </source>
</evidence>
<dbReference type="AlphaFoldDB" id="A0AAE1DD05"/>
<reference evidence="3" key="1">
    <citation type="journal article" date="2023" name="G3 (Bethesda)">
        <title>A reference genome for the long-term kleptoplast-retaining sea slug Elysia crispata morphotype clarki.</title>
        <authorList>
            <person name="Eastman K.E."/>
            <person name="Pendleton A.L."/>
            <person name="Shaikh M.A."/>
            <person name="Suttiyut T."/>
            <person name="Ogas R."/>
            <person name="Tomko P."/>
            <person name="Gavelis G."/>
            <person name="Widhalm J.R."/>
            <person name="Wisecaver J.H."/>
        </authorList>
    </citation>
    <scope>NUCLEOTIDE SEQUENCE</scope>
    <source>
        <strain evidence="3">ECLA1</strain>
    </source>
</reference>
<dbReference type="GO" id="GO:0003697">
    <property type="term" value="F:single-stranded DNA binding"/>
    <property type="evidence" value="ECO:0007669"/>
    <property type="project" value="InterPro"/>
</dbReference>
<dbReference type="PANTHER" id="PTHR10302">
    <property type="entry name" value="SINGLE-STRANDED DNA-BINDING PROTEIN"/>
    <property type="match status" value="1"/>
</dbReference>
<dbReference type="HAMAP" id="MF_00984">
    <property type="entry name" value="SSB"/>
    <property type="match status" value="1"/>
</dbReference>
<dbReference type="Pfam" id="PF00436">
    <property type="entry name" value="SSB"/>
    <property type="match status" value="1"/>
</dbReference>
<dbReference type="EMBL" id="JAWDGP010004247">
    <property type="protein sequence ID" value="KAK3766184.1"/>
    <property type="molecule type" value="Genomic_DNA"/>
</dbReference>
<sequence>MLRLVPNSQKVLGTLRTQCVRMMANGAGDGGMEPEGNRRPERGMNRVTLIGRVGREPDHRGSEEHPCVVFPLATNLSFKKANGELMTKTDWHRICVFKPGLRDNVGSRIGRGDRVFVEGSISYTRFVDEDNKNNVLTSIVAEDLMILARRQTNVSLRTEEEEID</sequence>
<accession>A0AAE1DD05</accession>
<evidence type="ECO:0000256" key="1">
    <source>
        <dbReference type="ARBA" id="ARBA00023125"/>
    </source>
</evidence>
<proteinExistence type="inferred from homology"/>
<organism evidence="3 4">
    <name type="scientific">Elysia crispata</name>
    <name type="common">lettuce slug</name>
    <dbReference type="NCBI Taxonomy" id="231223"/>
    <lineage>
        <taxon>Eukaryota</taxon>
        <taxon>Metazoa</taxon>
        <taxon>Spiralia</taxon>
        <taxon>Lophotrochozoa</taxon>
        <taxon>Mollusca</taxon>
        <taxon>Gastropoda</taxon>
        <taxon>Heterobranchia</taxon>
        <taxon>Euthyneura</taxon>
        <taxon>Panpulmonata</taxon>
        <taxon>Sacoglossa</taxon>
        <taxon>Placobranchoidea</taxon>
        <taxon>Plakobranchidae</taxon>
        <taxon>Elysia</taxon>
    </lineage>
</organism>
<dbReference type="PROSITE" id="PS50935">
    <property type="entry name" value="SSB"/>
    <property type="match status" value="1"/>
</dbReference>
<dbReference type="GO" id="GO:0006264">
    <property type="term" value="P:mitochondrial DNA replication"/>
    <property type="evidence" value="ECO:0007669"/>
    <property type="project" value="TreeGrafter"/>
</dbReference>
<keyword evidence="1 2" id="KW-0238">DNA-binding</keyword>
<name>A0AAE1DD05_9GAST</name>
<evidence type="ECO:0008006" key="5">
    <source>
        <dbReference type="Google" id="ProtNLM"/>
    </source>
</evidence>
<keyword evidence="4" id="KW-1185">Reference proteome</keyword>
<dbReference type="Proteomes" id="UP001283361">
    <property type="component" value="Unassembled WGS sequence"/>
</dbReference>
<dbReference type="CDD" id="cd04496">
    <property type="entry name" value="SSB_OBF"/>
    <property type="match status" value="1"/>
</dbReference>
<protein>
    <recommendedName>
        <fullName evidence="5">Single-stranded DNA-binding protein, mitochondrial</fullName>
    </recommendedName>
</protein>
<dbReference type="InterPro" id="IPR011344">
    <property type="entry name" value="ssDNA-bd"/>
</dbReference>
<evidence type="ECO:0000313" key="3">
    <source>
        <dbReference type="EMBL" id="KAK3766184.1"/>
    </source>
</evidence>
<gene>
    <name evidence="3" type="ORF">RRG08_025184</name>
</gene>
<dbReference type="SUPFAM" id="SSF50249">
    <property type="entry name" value="Nucleic acid-binding proteins"/>
    <property type="match status" value="1"/>
</dbReference>
<evidence type="ECO:0000256" key="2">
    <source>
        <dbReference type="PROSITE-ProRule" id="PRU00252"/>
    </source>
</evidence>
<dbReference type="InterPro" id="IPR000424">
    <property type="entry name" value="Primosome_PriB/ssb"/>
</dbReference>
<dbReference type="Gene3D" id="2.40.50.140">
    <property type="entry name" value="Nucleic acid-binding proteins"/>
    <property type="match status" value="1"/>
</dbReference>
<comment type="caution">
    <text evidence="3">The sequence shown here is derived from an EMBL/GenBank/DDBJ whole genome shotgun (WGS) entry which is preliminary data.</text>
</comment>
<dbReference type="NCBIfam" id="TIGR00621">
    <property type="entry name" value="ssb"/>
    <property type="match status" value="1"/>
</dbReference>
<dbReference type="GO" id="GO:0042645">
    <property type="term" value="C:mitochondrial nucleoid"/>
    <property type="evidence" value="ECO:0007669"/>
    <property type="project" value="TreeGrafter"/>
</dbReference>
<dbReference type="PANTHER" id="PTHR10302:SF0">
    <property type="entry name" value="SINGLE-STRANDED DNA-BINDING PROTEIN, MITOCHONDRIAL"/>
    <property type="match status" value="1"/>
</dbReference>